<organism evidence="1 2">
    <name type="scientific">Paludibacter jiangxiensis</name>
    <dbReference type="NCBI Taxonomy" id="681398"/>
    <lineage>
        <taxon>Bacteria</taxon>
        <taxon>Pseudomonadati</taxon>
        <taxon>Bacteroidota</taxon>
        <taxon>Bacteroidia</taxon>
        <taxon>Bacteroidales</taxon>
        <taxon>Paludibacteraceae</taxon>
        <taxon>Paludibacter</taxon>
    </lineage>
</organism>
<sequence length="458" mass="52609">MRSLRIVLKWWSRLWSDKLQDSYFTLQNIHSLQSRVTNLESDKASNIALLKLKKTTAVAYLLRKTIRAGSRNNELPLSDNKKKNNDIVADSTNKWRRTVFVQSVDVAFENGVIKDLLVRALDSTDNRQCYFSNMEYIPIRNGFDVDRLATKNRHFVTFQYDRVQTLALDLSDVLDYNRQITSTSGTYIPKDTTVSFDGKQIATVKLYKPSIAQSFDIRLFTDALGYSGKTPNGIVQLEAQLNFYLNQGKKFRSLNEIRTENNPYKYRSQQVWLNRISPYFRLSKLEDAGKSLTVSNLADNKLMLELYKYANLDFGTDLNLLTSRTDSKLFTFNMAAGFLRTSVGKDSVDASSVYIHPYVDLKFFDSNKIDFNVGVGGYLAWRVSSVDPIHIQQTLRNGLVRFFCNHSWLNLSQSVNLHPNGNRQSSVFIRATQYVGVYNNYFTFQIGYSTSISNLLNF</sequence>
<dbReference type="Proteomes" id="UP000076586">
    <property type="component" value="Unassembled WGS sequence"/>
</dbReference>
<comment type="caution">
    <text evidence="1">The sequence shown here is derived from an EMBL/GenBank/DDBJ whole genome shotgun (WGS) entry which is preliminary data.</text>
</comment>
<name>A0A170ZDQ2_9BACT</name>
<dbReference type="STRING" id="681398.PJIAN_2122"/>
<gene>
    <name evidence="1" type="ORF">PJIAN_2122</name>
</gene>
<accession>A0A170ZDQ2</accession>
<reference evidence="2" key="1">
    <citation type="submission" date="2016-04" db="EMBL/GenBank/DDBJ databases">
        <title>Draft genome sequence of Paludibacter jiangxiensis strain NM7.</title>
        <authorList>
            <person name="Qiu Y."/>
            <person name="Matsuura N."/>
            <person name="Ohashi A."/>
            <person name="Tourlousse M.D."/>
            <person name="Sekiguchi Y."/>
        </authorList>
    </citation>
    <scope>NUCLEOTIDE SEQUENCE [LARGE SCALE GENOMIC DNA]</scope>
    <source>
        <strain evidence="2">NM7</strain>
    </source>
</reference>
<evidence type="ECO:0000313" key="1">
    <source>
        <dbReference type="EMBL" id="GAT62563.1"/>
    </source>
</evidence>
<dbReference type="RefSeq" id="WP_153802491.1">
    <property type="nucleotide sequence ID" value="NZ_BDCR01000002.1"/>
</dbReference>
<dbReference type="AlphaFoldDB" id="A0A170ZDQ2"/>
<keyword evidence="2" id="KW-1185">Reference proteome</keyword>
<proteinExistence type="predicted"/>
<dbReference type="EMBL" id="BDCR01000002">
    <property type="protein sequence ID" value="GAT62563.1"/>
    <property type="molecule type" value="Genomic_DNA"/>
</dbReference>
<reference evidence="2" key="2">
    <citation type="journal article" date="2017" name="Genome Announc.">
        <title>Draft genome sequence of Paludibacter jiangxiensis NM7(T), a propionate-producing fermentative bacterium.</title>
        <authorList>
            <person name="Qiu Y.-L."/>
            <person name="Tourlousse D.M."/>
            <person name="Matsuura N."/>
            <person name="Ohashi A."/>
            <person name="Sekiguchi Y."/>
        </authorList>
    </citation>
    <scope>NUCLEOTIDE SEQUENCE [LARGE SCALE GENOMIC DNA]</scope>
    <source>
        <strain evidence="2">NM7</strain>
    </source>
</reference>
<evidence type="ECO:0000313" key="2">
    <source>
        <dbReference type="Proteomes" id="UP000076586"/>
    </source>
</evidence>
<protein>
    <submittedName>
        <fullName evidence="1">Uncharacterized protein</fullName>
    </submittedName>
</protein>